<dbReference type="Gene3D" id="3.30.40.100">
    <property type="match status" value="1"/>
</dbReference>
<evidence type="ECO:0000256" key="3">
    <source>
        <dbReference type="ARBA" id="ARBA00022771"/>
    </source>
</evidence>
<dbReference type="PROSITE" id="PS50982">
    <property type="entry name" value="MBD"/>
    <property type="match status" value="1"/>
</dbReference>
<evidence type="ECO:0000256" key="7">
    <source>
        <dbReference type="ARBA" id="ARBA00023163"/>
    </source>
</evidence>
<feature type="domain" description="MBD" evidence="10">
    <location>
        <begin position="99"/>
        <end position="169"/>
    </location>
</feature>
<keyword evidence="2" id="KW-0479">Metal-binding</keyword>
<keyword evidence="4" id="KW-0862">Zinc</keyword>
<proteinExistence type="predicted"/>
<reference evidence="13" key="1">
    <citation type="submission" date="2025-08" db="UniProtKB">
        <authorList>
            <consortium name="RefSeq"/>
        </authorList>
    </citation>
    <scope>IDENTIFICATION</scope>
    <source>
        <tissue evidence="13">Young leaves</tissue>
    </source>
</reference>
<keyword evidence="8" id="KW-0539">Nucleus</keyword>
<dbReference type="Proteomes" id="UP000504609">
    <property type="component" value="Unplaced"/>
</dbReference>
<dbReference type="KEGG" id="cmos:111461200"/>
<dbReference type="AlphaFoldDB" id="A0A6J1HB46"/>
<dbReference type="PANTHER" id="PTHR12396:SF10">
    <property type="entry name" value="METHYL-CPG-BINDING DOMAIN-CONTAINING PROTEIN 1-RELATED"/>
    <property type="match status" value="1"/>
</dbReference>
<dbReference type="PROSITE" id="PS51050">
    <property type="entry name" value="ZF_CW"/>
    <property type="match status" value="1"/>
</dbReference>
<feature type="compositionally biased region" description="Basic and acidic residues" evidence="9">
    <location>
        <begin position="12"/>
        <end position="22"/>
    </location>
</feature>
<dbReference type="InterPro" id="IPR016177">
    <property type="entry name" value="DNA-bd_dom_sf"/>
</dbReference>
<accession>A0A6J1HB46</accession>
<organism evidence="12 13">
    <name type="scientific">Cucurbita moschata</name>
    <name type="common">Winter crookneck squash</name>
    <name type="synonym">Cucurbita pepo var. moschata</name>
    <dbReference type="NCBI Taxonomy" id="3662"/>
    <lineage>
        <taxon>Eukaryota</taxon>
        <taxon>Viridiplantae</taxon>
        <taxon>Streptophyta</taxon>
        <taxon>Embryophyta</taxon>
        <taxon>Tracheophyta</taxon>
        <taxon>Spermatophyta</taxon>
        <taxon>Magnoliopsida</taxon>
        <taxon>eudicotyledons</taxon>
        <taxon>Gunneridae</taxon>
        <taxon>Pentapetalae</taxon>
        <taxon>rosids</taxon>
        <taxon>fabids</taxon>
        <taxon>Cucurbitales</taxon>
        <taxon>Cucurbitaceae</taxon>
        <taxon>Cucurbiteae</taxon>
        <taxon>Cucurbita</taxon>
    </lineage>
</organism>
<dbReference type="GO" id="GO:0008270">
    <property type="term" value="F:zinc ion binding"/>
    <property type="evidence" value="ECO:0007669"/>
    <property type="project" value="UniProtKB-KW"/>
</dbReference>
<evidence type="ECO:0000256" key="5">
    <source>
        <dbReference type="ARBA" id="ARBA00023015"/>
    </source>
</evidence>
<dbReference type="Pfam" id="PF07496">
    <property type="entry name" value="zf-CW"/>
    <property type="match status" value="1"/>
</dbReference>
<dbReference type="GeneID" id="111461200"/>
<dbReference type="CDD" id="cd01396">
    <property type="entry name" value="MeCP2_MBD"/>
    <property type="match status" value="1"/>
</dbReference>
<feature type="domain" description="CW-type" evidence="11">
    <location>
        <begin position="38"/>
        <end position="93"/>
    </location>
</feature>
<keyword evidence="5" id="KW-0805">Transcription regulation</keyword>
<evidence type="ECO:0000313" key="13">
    <source>
        <dbReference type="RefSeq" id="XP_022960474.1"/>
    </source>
</evidence>
<evidence type="ECO:0000256" key="4">
    <source>
        <dbReference type="ARBA" id="ARBA00022833"/>
    </source>
</evidence>
<dbReference type="InterPro" id="IPR011124">
    <property type="entry name" value="Znf_CW"/>
</dbReference>
<keyword evidence="3" id="KW-0863">Zinc-finger</keyword>
<dbReference type="GO" id="GO:0003677">
    <property type="term" value="F:DNA binding"/>
    <property type="evidence" value="ECO:0007669"/>
    <property type="project" value="UniProtKB-KW"/>
</dbReference>
<feature type="region of interest" description="Disordered" evidence="9">
    <location>
        <begin position="1"/>
        <end position="37"/>
    </location>
</feature>
<dbReference type="Pfam" id="PF01429">
    <property type="entry name" value="MBD"/>
    <property type="match status" value="1"/>
</dbReference>
<evidence type="ECO:0000256" key="8">
    <source>
        <dbReference type="ARBA" id="ARBA00023242"/>
    </source>
</evidence>
<evidence type="ECO:0000256" key="1">
    <source>
        <dbReference type="ARBA" id="ARBA00004123"/>
    </source>
</evidence>
<dbReference type="Gene3D" id="3.30.890.10">
    <property type="entry name" value="Methyl-cpg-binding Protein 2, Chain A"/>
    <property type="match status" value="1"/>
</dbReference>
<gene>
    <name evidence="13" type="primary">LOC111461200</name>
</gene>
<dbReference type="SUPFAM" id="SSF54171">
    <property type="entry name" value="DNA-binding domain"/>
    <property type="match status" value="1"/>
</dbReference>
<name>A0A6J1HB46_CUCMO</name>
<evidence type="ECO:0000256" key="2">
    <source>
        <dbReference type="ARBA" id="ARBA00022723"/>
    </source>
</evidence>
<dbReference type="PANTHER" id="PTHR12396">
    <property type="entry name" value="METHYL-CPG BINDING PROTEIN, MBD"/>
    <property type="match status" value="1"/>
</dbReference>
<comment type="subcellular location">
    <subcellularLocation>
        <location evidence="1">Nucleus</location>
    </subcellularLocation>
</comment>
<sequence>MQLPTNSARQLEIGDHTRERIVQRHGRRQAPEDDAGEGLPVGLYAAQCEECFKWRLISSQEEYEDIRSRLIEEPFTCHRKTDTSCEDPPDIDYDTTRTWVIDKPNLPKTPKGFKRRLVLRRNFSKLDAYYVTPTGKTVRSSTKMLAFVEANPQYKDIPLSDFSFAVPKVMEETVPESILKSCFSSCKRSKKTKDESVDIDGR</sequence>
<dbReference type="SMART" id="SM00391">
    <property type="entry name" value="MBD"/>
    <property type="match status" value="1"/>
</dbReference>
<evidence type="ECO:0000313" key="12">
    <source>
        <dbReference type="Proteomes" id="UP000504609"/>
    </source>
</evidence>
<dbReference type="GO" id="GO:0005634">
    <property type="term" value="C:nucleus"/>
    <property type="evidence" value="ECO:0007669"/>
    <property type="project" value="UniProtKB-SubCell"/>
</dbReference>
<evidence type="ECO:0000259" key="11">
    <source>
        <dbReference type="PROSITE" id="PS51050"/>
    </source>
</evidence>
<keyword evidence="12" id="KW-1185">Reference proteome</keyword>
<evidence type="ECO:0000259" key="10">
    <source>
        <dbReference type="PROSITE" id="PS50982"/>
    </source>
</evidence>
<keyword evidence="7" id="KW-0804">Transcription</keyword>
<evidence type="ECO:0000256" key="6">
    <source>
        <dbReference type="ARBA" id="ARBA00023125"/>
    </source>
</evidence>
<protein>
    <submittedName>
        <fullName evidence="13">Methyl-CpG-binding domain-containing protein 4-like isoform X1</fullName>
    </submittedName>
</protein>
<evidence type="ECO:0000256" key="9">
    <source>
        <dbReference type="SAM" id="MobiDB-lite"/>
    </source>
</evidence>
<dbReference type="RefSeq" id="XP_022960474.1">
    <property type="nucleotide sequence ID" value="XM_023104706.1"/>
</dbReference>
<keyword evidence="6" id="KW-0238">DNA-binding</keyword>
<dbReference type="InterPro" id="IPR001739">
    <property type="entry name" value="Methyl_CpG_DNA-bd"/>
</dbReference>